<feature type="binding site" evidence="14">
    <location>
        <position position="317"/>
    </location>
    <ligand>
        <name>NAD(+)</name>
        <dbReference type="ChEBI" id="CHEBI:57540"/>
    </ligand>
</feature>
<dbReference type="FunFam" id="1.10.150.20:FF:000006">
    <property type="entry name" value="DNA ligase"/>
    <property type="match status" value="1"/>
</dbReference>
<dbReference type="RefSeq" id="WP_153718506.1">
    <property type="nucleotide sequence ID" value="NZ_WJPP01000001.1"/>
</dbReference>
<dbReference type="PANTHER" id="PTHR23389">
    <property type="entry name" value="CHROMOSOME TRANSMISSION FIDELITY FACTOR 18"/>
    <property type="match status" value="1"/>
</dbReference>
<dbReference type="InterPro" id="IPR041663">
    <property type="entry name" value="DisA/LigA_HHH"/>
</dbReference>
<dbReference type="NCBIfam" id="NF005932">
    <property type="entry name" value="PRK07956.1"/>
    <property type="match status" value="1"/>
</dbReference>
<keyword evidence="6 14" id="KW-0479">Metal-binding</keyword>
<dbReference type="InterPro" id="IPR001679">
    <property type="entry name" value="DNA_ligase"/>
</dbReference>
<dbReference type="Gene3D" id="1.10.150.20">
    <property type="entry name" value="5' to 3' exonuclease, C-terminal subdomain"/>
    <property type="match status" value="2"/>
</dbReference>
<dbReference type="Pfam" id="PF01653">
    <property type="entry name" value="DNA_ligase_aden"/>
    <property type="match status" value="1"/>
</dbReference>
<dbReference type="InterPro" id="IPR001357">
    <property type="entry name" value="BRCT_dom"/>
</dbReference>
<comment type="cofactor">
    <cofactor evidence="14">
        <name>Mg(2+)</name>
        <dbReference type="ChEBI" id="CHEBI:18420"/>
    </cofactor>
    <cofactor evidence="14">
        <name>Mn(2+)</name>
        <dbReference type="ChEBI" id="CHEBI:29035"/>
    </cofactor>
</comment>
<accession>A0A6N7QQL8</accession>
<feature type="domain" description="BRCT" evidence="17">
    <location>
        <begin position="595"/>
        <end position="674"/>
    </location>
</feature>
<dbReference type="Gene3D" id="6.20.10.30">
    <property type="match status" value="1"/>
</dbReference>
<dbReference type="Gene3D" id="1.10.287.610">
    <property type="entry name" value="Helix hairpin bin"/>
    <property type="match status" value="1"/>
</dbReference>
<dbReference type="Pfam" id="PF03120">
    <property type="entry name" value="OB_DNA_ligase"/>
    <property type="match status" value="1"/>
</dbReference>
<keyword evidence="14" id="KW-0464">Manganese</keyword>
<dbReference type="SUPFAM" id="SSF50249">
    <property type="entry name" value="Nucleic acid-binding proteins"/>
    <property type="match status" value="1"/>
</dbReference>
<dbReference type="InterPro" id="IPR036420">
    <property type="entry name" value="BRCT_dom_sf"/>
</dbReference>
<feature type="binding site" evidence="14">
    <location>
        <begin position="37"/>
        <end position="41"/>
    </location>
    <ligand>
        <name>NAD(+)</name>
        <dbReference type="ChEBI" id="CHEBI:57540"/>
    </ligand>
</feature>
<sequence>MTDSSPLAAQARASALREQLEHHNHQYYVLDQPEVSDSEYDALLHELQALESEHPELITPSSPTQRVGAPPASEFPASEHLEPMRSLANAFTQDDLSEFDQRIRDQLDVAAVDYVAEPKLDGLSVNLRYENGVLVLAATRGDGEVGEEVTANARTIGSVPLQLRSENPPKSIEIRGEIVIRLKDFERLNQQRLAANERPFANPRNAAAGSMRQLDSRLTAKRPLTLFAFGVGASTDPLPETHYGVLDQLRAWGFRINERVECVAGVSGCESFYERLIRDRDDLDYEIDGAVYKVNDRGVWNTLGSTARAPRWAIAHKLPAREATTVIESISVSVGRTGVITPVAELTPVSVGGVVVSRATLHNLDEVHRKDVRPNDTVMVRRAGDVIPEIVGVVESKRPPGSEPWQMVSHCPACGSEIVRLDDEAAHRCLAGLFCPAQRKGAIEHYVSRKAMDIDGLGEKLIDQLVDSERIKTVSDLYQLSLVDLRGMDRMGEKSSQNLLNAIEKSKTTTLARFLYALGISQVGEVTAKSLAQQFGSLDRLMAADEETLSEVRDIGPVVAQSVHGFFAEPHNREVIESLRAAGVHWTEAEGLSAAEDLPLAGKTFVLTGSLQTYTRDEAQARLEALGGKVTSSVSKKTDYVVVGDSPGSKQKKAEELGVPLLDEAAFEALLVAH</sequence>
<dbReference type="SUPFAM" id="SSF52113">
    <property type="entry name" value="BRCT domain"/>
    <property type="match status" value="1"/>
</dbReference>
<dbReference type="InterPro" id="IPR012340">
    <property type="entry name" value="NA-bd_OB-fold"/>
</dbReference>
<dbReference type="FunFam" id="1.10.287.610:FF:000002">
    <property type="entry name" value="DNA ligase"/>
    <property type="match status" value="1"/>
</dbReference>
<dbReference type="InterPro" id="IPR004149">
    <property type="entry name" value="Znf_DNAligase_C4"/>
</dbReference>
<dbReference type="PIRSF" id="PIRSF001604">
    <property type="entry name" value="LigA"/>
    <property type="match status" value="1"/>
</dbReference>
<comment type="caution">
    <text evidence="18">The sequence shown here is derived from an EMBL/GenBank/DDBJ whole genome shotgun (WGS) entry which is preliminary data.</text>
</comment>
<dbReference type="Gene3D" id="3.30.470.30">
    <property type="entry name" value="DNA ligase/mRNA capping enzyme"/>
    <property type="match status" value="1"/>
</dbReference>
<comment type="similarity">
    <text evidence="13 14">Belongs to the NAD-dependent DNA ligase family. LigA subfamily.</text>
</comment>
<dbReference type="GO" id="GO:0005829">
    <property type="term" value="C:cytosol"/>
    <property type="evidence" value="ECO:0007669"/>
    <property type="project" value="TreeGrafter"/>
</dbReference>
<evidence type="ECO:0000256" key="10">
    <source>
        <dbReference type="ARBA" id="ARBA00023027"/>
    </source>
</evidence>
<dbReference type="SMART" id="SM00292">
    <property type="entry name" value="BRCT"/>
    <property type="match status" value="1"/>
</dbReference>
<proteinExistence type="inferred from homology"/>
<evidence type="ECO:0000256" key="16">
    <source>
        <dbReference type="SAM" id="MobiDB-lite"/>
    </source>
</evidence>
<feature type="binding site" evidence="14">
    <location>
        <begin position="86"/>
        <end position="87"/>
    </location>
    <ligand>
        <name>NAD(+)</name>
        <dbReference type="ChEBI" id="CHEBI:57540"/>
    </ligand>
</feature>
<dbReference type="FunFam" id="2.40.50.140:FF:000012">
    <property type="entry name" value="DNA ligase"/>
    <property type="match status" value="1"/>
</dbReference>
<dbReference type="GO" id="GO:0006260">
    <property type="term" value="P:DNA replication"/>
    <property type="evidence" value="ECO:0007669"/>
    <property type="project" value="UniProtKB-KW"/>
</dbReference>
<keyword evidence="10 14" id="KW-0520">NAD</keyword>
<feature type="binding site" evidence="14">
    <location>
        <position position="414"/>
    </location>
    <ligand>
        <name>Zn(2+)</name>
        <dbReference type="ChEBI" id="CHEBI:29105"/>
    </ligand>
</feature>
<dbReference type="InterPro" id="IPR003583">
    <property type="entry name" value="Hlx-hairpin-Hlx_DNA-bd_motif"/>
</dbReference>
<dbReference type="AlphaFoldDB" id="A0A6N7QQL8"/>
<dbReference type="FunFam" id="1.10.150.20:FF:000007">
    <property type="entry name" value="DNA ligase"/>
    <property type="match status" value="1"/>
</dbReference>
<evidence type="ECO:0000256" key="14">
    <source>
        <dbReference type="HAMAP-Rule" id="MF_01588"/>
    </source>
</evidence>
<evidence type="ECO:0000256" key="11">
    <source>
        <dbReference type="ARBA" id="ARBA00023204"/>
    </source>
</evidence>
<feature type="region of interest" description="Disordered" evidence="16">
    <location>
        <begin position="57"/>
        <end position="76"/>
    </location>
</feature>
<feature type="active site" description="N6-AMP-lysine intermediate" evidence="14">
    <location>
        <position position="119"/>
    </location>
</feature>
<reference evidence="18 19" key="1">
    <citation type="submission" date="2019-11" db="EMBL/GenBank/DDBJ databases">
        <authorList>
            <person name="Zhang X.Y."/>
        </authorList>
    </citation>
    <scope>NUCLEOTIDE SEQUENCE [LARGE SCALE GENOMIC DNA]</scope>
    <source>
        <strain evidence="18 19">C176</strain>
    </source>
</reference>
<keyword evidence="4 14" id="KW-0436">Ligase</keyword>
<evidence type="ECO:0000313" key="19">
    <source>
        <dbReference type="Proteomes" id="UP000433788"/>
    </source>
</evidence>
<evidence type="ECO:0000256" key="6">
    <source>
        <dbReference type="ARBA" id="ARBA00022723"/>
    </source>
</evidence>
<keyword evidence="5 14" id="KW-0235">DNA replication</keyword>
<dbReference type="HAMAP" id="MF_01588">
    <property type="entry name" value="DNA_ligase_A"/>
    <property type="match status" value="1"/>
</dbReference>
<feature type="binding site" evidence="14">
    <location>
        <position position="435"/>
    </location>
    <ligand>
        <name>Zn(2+)</name>
        <dbReference type="ChEBI" id="CHEBI:29105"/>
    </ligand>
</feature>
<dbReference type="InterPro" id="IPR013839">
    <property type="entry name" value="DNAligase_adenylation"/>
</dbReference>
<dbReference type="NCBIfam" id="TIGR00575">
    <property type="entry name" value="dnlj"/>
    <property type="match status" value="1"/>
</dbReference>
<comment type="caution">
    <text evidence="14">Lacks conserved residue(s) required for the propagation of feature annotation.</text>
</comment>
<evidence type="ECO:0000256" key="15">
    <source>
        <dbReference type="RuleBase" id="RU000618"/>
    </source>
</evidence>
<keyword evidence="19" id="KW-1185">Reference proteome</keyword>
<dbReference type="InterPro" id="IPR010994">
    <property type="entry name" value="RuvA_2-like"/>
</dbReference>
<dbReference type="InterPro" id="IPR018239">
    <property type="entry name" value="DNA_ligase_AS"/>
</dbReference>
<keyword evidence="11 14" id="KW-0234">DNA repair</keyword>
<comment type="catalytic activity">
    <reaction evidence="12 14 15">
        <text>NAD(+) + (deoxyribonucleotide)n-3'-hydroxyl + 5'-phospho-(deoxyribonucleotide)m = (deoxyribonucleotide)n+m + AMP + beta-nicotinamide D-nucleotide.</text>
        <dbReference type="EC" id="6.5.1.2"/>
    </reaction>
</comment>
<dbReference type="PROSITE" id="PS01055">
    <property type="entry name" value="DNA_LIGASE_N1"/>
    <property type="match status" value="1"/>
</dbReference>
<keyword evidence="7 14" id="KW-0227">DNA damage</keyword>
<keyword evidence="9 14" id="KW-0460">Magnesium</keyword>
<evidence type="ECO:0000256" key="12">
    <source>
        <dbReference type="ARBA" id="ARBA00034005"/>
    </source>
</evidence>
<dbReference type="PROSITE" id="PS50172">
    <property type="entry name" value="BRCT"/>
    <property type="match status" value="1"/>
</dbReference>
<dbReference type="SMART" id="SM00532">
    <property type="entry name" value="LIGANc"/>
    <property type="match status" value="1"/>
</dbReference>
<evidence type="ECO:0000256" key="3">
    <source>
        <dbReference type="ARBA" id="ARBA00013308"/>
    </source>
</evidence>
<dbReference type="GO" id="GO:0046872">
    <property type="term" value="F:metal ion binding"/>
    <property type="evidence" value="ECO:0007669"/>
    <property type="project" value="UniProtKB-KW"/>
</dbReference>
<evidence type="ECO:0000256" key="9">
    <source>
        <dbReference type="ARBA" id="ARBA00022842"/>
    </source>
</evidence>
<feature type="binding site" evidence="14">
    <location>
        <position position="411"/>
    </location>
    <ligand>
        <name>Zn(2+)</name>
        <dbReference type="ChEBI" id="CHEBI:29105"/>
    </ligand>
</feature>
<dbReference type="GO" id="GO:0006281">
    <property type="term" value="P:DNA repair"/>
    <property type="evidence" value="ECO:0007669"/>
    <property type="project" value="UniProtKB-KW"/>
</dbReference>
<evidence type="ECO:0000313" key="18">
    <source>
        <dbReference type="EMBL" id="MRH77458.1"/>
    </source>
</evidence>
<gene>
    <name evidence="14 18" type="primary">ligA</name>
    <name evidence="18" type="ORF">GH984_01870</name>
</gene>
<evidence type="ECO:0000259" key="17">
    <source>
        <dbReference type="PROSITE" id="PS50172"/>
    </source>
</evidence>
<evidence type="ECO:0000256" key="5">
    <source>
        <dbReference type="ARBA" id="ARBA00022705"/>
    </source>
</evidence>
<name>A0A6N7QQL8_9GAMM</name>
<dbReference type="Proteomes" id="UP000433788">
    <property type="component" value="Unassembled WGS sequence"/>
</dbReference>
<feature type="binding site" evidence="14">
    <location>
        <position position="293"/>
    </location>
    <ligand>
        <name>NAD(+)</name>
        <dbReference type="ChEBI" id="CHEBI:57540"/>
    </ligand>
</feature>
<dbReference type="PROSITE" id="PS01056">
    <property type="entry name" value="DNA_LIGASE_N2"/>
    <property type="match status" value="1"/>
</dbReference>
<dbReference type="EMBL" id="WJPP01000001">
    <property type="protein sequence ID" value="MRH77458.1"/>
    <property type="molecule type" value="Genomic_DNA"/>
</dbReference>
<evidence type="ECO:0000256" key="8">
    <source>
        <dbReference type="ARBA" id="ARBA00022833"/>
    </source>
</evidence>
<dbReference type="Gene3D" id="3.40.50.10190">
    <property type="entry name" value="BRCT domain"/>
    <property type="match status" value="1"/>
</dbReference>
<keyword evidence="8 14" id="KW-0862">Zinc</keyword>
<dbReference type="Pfam" id="PF00533">
    <property type="entry name" value="BRCT"/>
    <property type="match status" value="1"/>
</dbReference>
<evidence type="ECO:0000256" key="7">
    <source>
        <dbReference type="ARBA" id="ARBA00022763"/>
    </source>
</evidence>
<evidence type="ECO:0000256" key="2">
    <source>
        <dbReference type="ARBA" id="ARBA00012722"/>
    </source>
</evidence>
<dbReference type="FunFam" id="3.40.50.10190:FF:000054">
    <property type="entry name" value="DNA ligase"/>
    <property type="match status" value="1"/>
</dbReference>
<dbReference type="SMART" id="SM00278">
    <property type="entry name" value="HhH1"/>
    <property type="match status" value="3"/>
</dbReference>
<dbReference type="PANTHER" id="PTHR23389:SF9">
    <property type="entry name" value="DNA LIGASE"/>
    <property type="match status" value="1"/>
</dbReference>
<dbReference type="EC" id="6.5.1.2" evidence="2 14"/>
<comment type="function">
    <text evidence="1 14">DNA ligase that catalyzes the formation of phosphodiester linkages between 5'-phosphoryl and 3'-hydroxyl groups in double-stranded DNA using NAD as a coenzyme and as the energy source for the reaction. It is essential for DNA replication and repair of damaged DNA.</text>
</comment>
<feature type="binding site" evidence="14">
    <location>
        <position position="117"/>
    </location>
    <ligand>
        <name>NAD(+)</name>
        <dbReference type="ChEBI" id="CHEBI:57540"/>
    </ligand>
</feature>
<evidence type="ECO:0000256" key="13">
    <source>
        <dbReference type="ARBA" id="ARBA00060881"/>
    </source>
</evidence>
<organism evidence="18 19">
    <name type="scientific">Spiribacter salilacus</name>
    <dbReference type="NCBI Taxonomy" id="2664894"/>
    <lineage>
        <taxon>Bacteria</taxon>
        <taxon>Pseudomonadati</taxon>
        <taxon>Pseudomonadota</taxon>
        <taxon>Gammaproteobacteria</taxon>
        <taxon>Chromatiales</taxon>
        <taxon>Ectothiorhodospiraceae</taxon>
        <taxon>Spiribacter</taxon>
    </lineage>
</organism>
<dbReference type="GO" id="GO:0003911">
    <property type="term" value="F:DNA ligase (NAD+) activity"/>
    <property type="evidence" value="ECO:0007669"/>
    <property type="project" value="UniProtKB-UniRule"/>
</dbReference>
<evidence type="ECO:0000256" key="1">
    <source>
        <dbReference type="ARBA" id="ARBA00004067"/>
    </source>
</evidence>
<dbReference type="InterPro" id="IPR004150">
    <property type="entry name" value="NAD_DNA_ligase_OB"/>
</dbReference>
<dbReference type="InterPro" id="IPR013840">
    <property type="entry name" value="DNAligase_N"/>
</dbReference>
<dbReference type="CDD" id="cd17748">
    <property type="entry name" value="BRCT_DNA_ligase_like"/>
    <property type="match status" value="1"/>
</dbReference>
<evidence type="ECO:0000256" key="4">
    <source>
        <dbReference type="ARBA" id="ARBA00022598"/>
    </source>
</evidence>
<feature type="binding site" evidence="14">
    <location>
        <position position="177"/>
    </location>
    <ligand>
        <name>NAD(+)</name>
        <dbReference type="ChEBI" id="CHEBI:57540"/>
    </ligand>
</feature>
<feature type="binding site" evidence="14">
    <location>
        <position position="140"/>
    </location>
    <ligand>
        <name>NAD(+)</name>
        <dbReference type="ChEBI" id="CHEBI:57540"/>
    </ligand>
</feature>
<dbReference type="SUPFAM" id="SSF47781">
    <property type="entry name" value="RuvA domain 2-like"/>
    <property type="match status" value="1"/>
</dbReference>
<dbReference type="InterPro" id="IPR033136">
    <property type="entry name" value="DNA_ligase_CS"/>
</dbReference>
<protein>
    <recommendedName>
        <fullName evidence="3 14">DNA ligase</fullName>
        <ecNumber evidence="2 14">6.5.1.2</ecNumber>
    </recommendedName>
    <alternativeName>
        <fullName evidence="14">Polydeoxyribonucleotide synthase [NAD(+)]</fullName>
    </alternativeName>
</protein>
<dbReference type="GO" id="GO:0003677">
    <property type="term" value="F:DNA binding"/>
    <property type="evidence" value="ECO:0007669"/>
    <property type="project" value="InterPro"/>
</dbReference>
<dbReference type="SUPFAM" id="SSF56091">
    <property type="entry name" value="DNA ligase/mRNA capping enzyme, catalytic domain"/>
    <property type="match status" value="1"/>
</dbReference>
<dbReference type="Pfam" id="PF03119">
    <property type="entry name" value="DNA_ligase_ZBD"/>
    <property type="match status" value="1"/>
</dbReference>
<dbReference type="FunFam" id="3.30.470.30:FF:000001">
    <property type="entry name" value="DNA ligase"/>
    <property type="match status" value="1"/>
</dbReference>
<dbReference type="CDD" id="cd00114">
    <property type="entry name" value="LIGANc"/>
    <property type="match status" value="1"/>
</dbReference>
<dbReference type="Pfam" id="PF12826">
    <property type="entry name" value="HHH_2"/>
    <property type="match status" value="1"/>
</dbReference>
<dbReference type="Gene3D" id="2.40.50.140">
    <property type="entry name" value="Nucleic acid-binding proteins"/>
    <property type="match status" value="1"/>
</dbReference>